<dbReference type="AlphaFoldDB" id="A0A5D3D6I5"/>
<accession>A0A5D3D6I5</accession>
<dbReference type="EMBL" id="SSTE01009356">
    <property type="protein sequence ID" value="KAA0053582.1"/>
    <property type="molecule type" value="Genomic_DNA"/>
</dbReference>
<evidence type="ECO:0000313" key="3">
    <source>
        <dbReference type="Proteomes" id="UP000321393"/>
    </source>
</evidence>
<dbReference type="EMBL" id="SSTD01007152">
    <property type="protein sequence ID" value="TYK19171.1"/>
    <property type="molecule type" value="Genomic_DNA"/>
</dbReference>
<sequence length="94" mass="10700">MTEGPILGVVDATKPFKIEIERFNTNSPTRRSEFEIDGSRHSVLPPLVDHPYVGNNPQVHVFAKKWEHMVDIARACLEKSSRQWRKDGSKAMSP</sequence>
<name>A0A5D3D6I5_CUCMM</name>
<evidence type="ECO:0000313" key="1">
    <source>
        <dbReference type="EMBL" id="KAA0053582.1"/>
    </source>
</evidence>
<organism evidence="2 4">
    <name type="scientific">Cucumis melo var. makuwa</name>
    <name type="common">Oriental melon</name>
    <dbReference type="NCBI Taxonomy" id="1194695"/>
    <lineage>
        <taxon>Eukaryota</taxon>
        <taxon>Viridiplantae</taxon>
        <taxon>Streptophyta</taxon>
        <taxon>Embryophyta</taxon>
        <taxon>Tracheophyta</taxon>
        <taxon>Spermatophyta</taxon>
        <taxon>Magnoliopsida</taxon>
        <taxon>eudicotyledons</taxon>
        <taxon>Gunneridae</taxon>
        <taxon>Pentapetalae</taxon>
        <taxon>rosids</taxon>
        <taxon>fabids</taxon>
        <taxon>Cucurbitales</taxon>
        <taxon>Cucurbitaceae</taxon>
        <taxon>Benincaseae</taxon>
        <taxon>Cucumis</taxon>
    </lineage>
</organism>
<dbReference type="Proteomes" id="UP000321393">
    <property type="component" value="Unassembled WGS sequence"/>
</dbReference>
<reference evidence="3 4" key="1">
    <citation type="submission" date="2019-08" db="EMBL/GenBank/DDBJ databases">
        <title>Draft genome sequences of two oriental melons (Cucumis melo L. var makuwa).</title>
        <authorList>
            <person name="Kwon S.-Y."/>
        </authorList>
    </citation>
    <scope>NUCLEOTIDE SEQUENCE [LARGE SCALE GENOMIC DNA]</scope>
    <source>
        <strain evidence="4">cv. Chang Bougi</strain>
        <strain evidence="3">cv. SW 3</strain>
        <tissue evidence="2">Leaf</tissue>
    </source>
</reference>
<proteinExistence type="predicted"/>
<protein>
    <submittedName>
        <fullName evidence="2">Uncharacterized protein</fullName>
    </submittedName>
</protein>
<gene>
    <name evidence="2" type="ORF">E5676_scaffold522G001020</name>
    <name evidence="1" type="ORF">E6C27_scaffold190G001530</name>
</gene>
<evidence type="ECO:0000313" key="2">
    <source>
        <dbReference type="EMBL" id="TYK19171.1"/>
    </source>
</evidence>
<comment type="caution">
    <text evidence="2">The sequence shown here is derived from an EMBL/GenBank/DDBJ whole genome shotgun (WGS) entry which is preliminary data.</text>
</comment>
<dbReference type="Proteomes" id="UP000321947">
    <property type="component" value="Unassembled WGS sequence"/>
</dbReference>
<evidence type="ECO:0000313" key="4">
    <source>
        <dbReference type="Proteomes" id="UP000321947"/>
    </source>
</evidence>